<dbReference type="OrthoDB" id="5093201at2759"/>
<dbReference type="RefSeq" id="XP_046046649.1">
    <property type="nucleotide sequence ID" value="XM_046199906.1"/>
</dbReference>
<keyword evidence="1" id="KW-1133">Transmembrane helix</keyword>
<evidence type="ECO:0000313" key="3">
    <source>
        <dbReference type="Proteomes" id="UP000720189"/>
    </source>
</evidence>
<evidence type="ECO:0000313" key="2">
    <source>
        <dbReference type="EMBL" id="KAH7241135.1"/>
    </source>
</evidence>
<accession>A0A9P9GKH3</accession>
<proteinExistence type="predicted"/>
<keyword evidence="1" id="KW-0812">Transmembrane</keyword>
<evidence type="ECO:0000256" key="1">
    <source>
        <dbReference type="SAM" id="Phobius"/>
    </source>
</evidence>
<gene>
    <name evidence="2" type="ORF">BKA55DRAFT_693375</name>
</gene>
<sequence length="147" mass="16781">MSPRSYQMPLAAYDSEHITSNRTMSNTEGELQQDESIPWCMILFDILFSVFALLTILRWTDLQISIFKAFIRSGRWRAYFGMEVPRRHDQRKVEGVESGEHAPLVKKVVKKVRFYDDTTTVGDIEEAKAKSNGVACADQIGMKSDEA</sequence>
<name>A0A9P9GKH3_FUSRE</name>
<protein>
    <submittedName>
        <fullName evidence="2">Uncharacterized protein</fullName>
    </submittedName>
</protein>
<keyword evidence="3" id="KW-1185">Reference proteome</keyword>
<dbReference type="AlphaFoldDB" id="A0A9P9GKH3"/>
<dbReference type="Proteomes" id="UP000720189">
    <property type="component" value="Unassembled WGS sequence"/>
</dbReference>
<keyword evidence="1" id="KW-0472">Membrane</keyword>
<reference evidence="2" key="1">
    <citation type="journal article" date="2021" name="Nat. Commun.">
        <title>Genetic determinants of endophytism in the Arabidopsis root mycobiome.</title>
        <authorList>
            <person name="Mesny F."/>
            <person name="Miyauchi S."/>
            <person name="Thiergart T."/>
            <person name="Pickel B."/>
            <person name="Atanasova L."/>
            <person name="Karlsson M."/>
            <person name="Huettel B."/>
            <person name="Barry K.W."/>
            <person name="Haridas S."/>
            <person name="Chen C."/>
            <person name="Bauer D."/>
            <person name="Andreopoulos W."/>
            <person name="Pangilinan J."/>
            <person name="LaButti K."/>
            <person name="Riley R."/>
            <person name="Lipzen A."/>
            <person name="Clum A."/>
            <person name="Drula E."/>
            <person name="Henrissat B."/>
            <person name="Kohler A."/>
            <person name="Grigoriev I.V."/>
            <person name="Martin F.M."/>
            <person name="Hacquard S."/>
        </authorList>
    </citation>
    <scope>NUCLEOTIDE SEQUENCE</scope>
    <source>
        <strain evidence="2">MPI-CAGE-AT-0023</strain>
    </source>
</reference>
<comment type="caution">
    <text evidence="2">The sequence shown here is derived from an EMBL/GenBank/DDBJ whole genome shotgun (WGS) entry which is preliminary data.</text>
</comment>
<dbReference type="GeneID" id="70229860"/>
<dbReference type="EMBL" id="JAGMUX010000013">
    <property type="protein sequence ID" value="KAH7241135.1"/>
    <property type="molecule type" value="Genomic_DNA"/>
</dbReference>
<organism evidence="2 3">
    <name type="scientific">Fusarium redolens</name>
    <dbReference type="NCBI Taxonomy" id="48865"/>
    <lineage>
        <taxon>Eukaryota</taxon>
        <taxon>Fungi</taxon>
        <taxon>Dikarya</taxon>
        <taxon>Ascomycota</taxon>
        <taxon>Pezizomycotina</taxon>
        <taxon>Sordariomycetes</taxon>
        <taxon>Hypocreomycetidae</taxon>
        <taxon>Hypocreales</taxon>
        <taxon>Nectriaceae</taxon>
        <taxon>Fusarium</taxon>
        <taxon>Fusarium redolens species complex</taxon>
    </lineage>
</organism>
<feature type="transmembrane region" description="Helical" evidence="1">
    <location>
        <begin position="36"/>
        <end position="57"/>
    </location>
</feature>